<gene>
    <name evidence="11" type="primary">LOC136092285</name>
</gene>
<keyword evidence="7" id="KW-0333">Golgi apparatus</keyword>
<dbReference type="PANTHER" id="PTHR12952:SF0">
    <property type="entry name" value="PROTEIN SYS1 HOMOLOG"/>
    <property type="match status" value="1"/>
</dbReference>
<protein>
    <submittedName>
        <fullName evidence="11">Protein SYS1 homolog</fullName>
    </submittedName>
</protein>
<keyword evidence="5" id="KW-0653">Protein transport</keyword>
<reference evidence="11" key="1">
    <citation type="submission" date="2025-08" db="UniProtKB">
        <authorList>
            <consortium name="RefSeq"/>
        </authorList>
    </citation>
    <scope>IDENTIFICATION</scope>
</reference>
<evidence type="ECO:0000256" key="6">
    <source>
        <dbReference type="ARBA" id="ARBA00022989"/>
    </source>
</evidence>
<keyword evidence="3" id="KW-0813">Transport</keyword>
<evidence type="ECO:0000256" key="4">
    <source>
        <dbReference type="ARBA" id="ARBA00022692"/>
    </source>
</evidence>
<keyword evidence="4 9" id="KW-0812">Transmembrane</keyword>
<evidence type="ECO:0000256" key="8">
    <source>
        <dbReference type="ARBA" id="ARBA00023136"/>
    </source>
</evidence>
<dbReference type="InterPro" id="IPR019185">
    <property type="entry name" value="Integral_membrane_SYS1-rel"/>
</dbReference>
<keyword evidence="6 9" id="KW-1133">Transmembrane helix</keyword>
<evidence type="ECO:0000313" key="11">
    <source>
        <dbReference type="RefSeq" id="XP_065676222.1"/>
    </source>
</evidence>
<accession>A0ABM4DNT7</accession>
<evidence type="ECO:0000256" key="2">
    <source>
        <dbReference type="ARBA" id="ARBA00008160"/>
    </source>
</evidence>
<keyword evidence="10" id="KW-1185">Reference proteome</keyword>
<feature type="transmembrane region" description="Helical" evidence="9">
    <location>
        <begin position="92"/>
        <end position="112"/>
    </location>
</feature>
<comment type="subcellular location">
    <subcellularLocation>
        <location evidence="1">Golgi apparatus membrane</location>
        <topology evidence="1">Multi-pass membrane protein</topology>
    </subcellularLocation>
</comment>
<dbReference type="RefSeq" id="XP_065676222.1">
    <property type="nucleotide sequence ID" value="XM_065820150.1"/>
</dbReference>
<keyword evidence="8 9" id="KW-0472">Membrane</keyword>
<organism evidence="10 11">
    <name type="scientific">Hydra vulgaris</name>
    <name type="common">Hydra</name>
    <name type="synonym">Hydra attenuata</name>
    <dbReference type="NCBI Taxonomy" id="6087"/>
    <lineage>
        <taxon>Eukaryota</taxon>
        <taxon>Metazoa</taxon>
        <taxon>Cnidaria</taxon>
        <taxon>Hydrozoa</taxon>
        <taxon>Hydroidolina</taxon>
        <taxon>Anthoathecata</taxon>
        <taxon>Aplanulata</taxon>
        <taxon>Hydridae</taxon>
        <taxon>Hydra</taxon>
    </lineage>
</organism>
<evidence type="ECO:0000256" key="3">
    <source>
        <dbReference type="ARBA" id="ARBA00022448"/>
    </source>
</evidence>
<evidence type="ECO:0000256" key="7">
    <source>
        <dbReference type="ARBA" id="ARBA00023034"/>
    </source>
</evidence>
<evidence type="ECO:0000313" key="10">
    <source>
        <dbReference type="Proteomes" id="UP001652625"/>
    </source>
</evidence>
<evidence type="ECO:0000256" key="5">
    <source>
        <dbReference type="ARBA" id="ARBA00022927"/>
    </source>
</evidence>
<feature type="transmembrane region" description="Helical" evidence="9">
    <location>
        <begin position="21"/>
        <end position="43"/>
    </location>
</feature>
<dbReference type="Pfam" id="PF09801">
    <property type="entry name" value="SYS1"/>
    <property type="match status" value="1"/>
</dbReference>
<evidence type="ECO:0000256" key="1">
    <source>
        <dbReference type="ARBA" id="ARBA00004653"/>
    </source>
</evidence>
<name>A0ABM4DNT7_HYDVU</name>
<dbReference type="GeneID" id="136092285"/>
<proteinExistence type="inferred from homology"/>
<dbReference type="PANTHER" id="PTHR12952">
    <property type="entry name" value="SYS1"/>
    <property type="match status" value="1"/>
</dbReference>
<sequence>MALGQFRSYIWDPILIISQIIAVQSIFYLCLGVWFFCIYSFIGQQVLVQHLFDPTIVSFSTGGRIYLCVFILNSLSNSIALRFIVQRAKQCLDFTCTSHFIHLIICWCVSSFPTAWTWWVMNVACIVLTSLLSEYMCMRYEMKTIPINNNGTP</sequence>
<dbReference type="Proteomes" id="UP001652625">
    <property type="component" value="Chromosome 15"/>
</dbReference>
<comment type="similarity">
    <text evidence="2">Belongs to the SYS1 family.</text>
</comment>
<evidence type="ECO:0000256" key="9">
    <source>
        <dbReference type="SAM" id="Phobius"/>
    </source>
</evidence>
<feature type="transmembrane region" description="Helical" evidence="9">
    <location>
        <begin position="63"/>
        <end position="85"/>
    </location>
</feature>